<evidence type="ECO:0000256" key="1">
    <source>
        <dbReference type="ARBA" id="ARBA00001561"/>
    </source>
</evidence>
<dbReference type="AlphaFoldDB" id="A9NEA3"/>
<dbReference type="Gene3D" id="2.60.40.1080">
    <property type="match status" value="1"/>
</dbReference>
<dbReference type="eggNOG" id="COG5492">
    <property type="taxonomic scope" value="Bacteria"/>
</dbReference>
<dbReference type="Pfam" id="PF09479">
    <property type="entry name" value="Flg_new"/>
    <property type="match status" value="2"/>
</dbReference>
<dbReference type="InterPro" id="IPR042229">
    <property type="entry name" value="Listeria/Bacterioides_rpt_sf"/>
</dbReference>
<dbReference type="STRING" id="441768.ACL_0041"/>
<evidence type="ECO:0000256" key="5">
    <source>
        <dbReference type="ARBA" id="ARBA00023316"/>
    </source>
</evidence>
<evidence type="ECO:0000256" key="4">
    <source>
        <dbReference type="ARBA" id="ARBA00022801"/>
    </source>
</evidence>
<dbReference type="GO" id="GO:0030313">
    <property type="term" value="C:cell envelope"/>
    <property type="evidence" value="ECO:0007669"/>
    <property type="project" value="UniProtKB-SubCell"/>
</dbReference>
<proteinExistence type="predicted"/>
<dbReference type="SUPFAM" id="SSF49373">
    <property type="entry name" value="Invasin/intimin cell-adhesion fragments"/>
    <property type="match status" value="1"/>
</dbReference>
<evidence type="ECO:0000256" key="3">
    <source>
        <dbReference type="ARBA" id="ARBA00011901"/>
    </source>
</evidence>
<dbReference type="SMART" id="SM00644">
    <property type="entry name" value="Ami_2"/>
    <property type="match status" value="1"/>
</dbReference>
<dbReference type="PROSITE" id="PS51257">
    <property type="entry name" value="PROKAR_LIPOPROTEIN"/>
    <property type="match status" value="1"/>
</dbReference>
<dbReference type="GeneID" id="41338246"/>
<dbReference type="EMBL" id="CP000896">
    <property type="protein sequence ID" value="ABX80683.1"/>
    <property type="molecule type" value="Genomic_DNA"/>
</dbReference>
<dbReference type="InterPro" id="IPR013378">
    <property type="entry name" value="InlB-like_B-rpt"/>
</dbReference>
<dbReference type="InterPro" id="IPR008964">
    <property type="entry name" value="Invasin/intimin_cell_adhesion"/>
</dbReference>
<feature type="domain" description="N-acetylmuramoyl-L-alanine amidase" evidence="6">
    <location>
        <begin position="547"/>
        <end position="760"/>
    </location>
</feature>
<organism evidence="7 8">
    <name type="scientific">Acholeplasma laidlawii (strain PG-8A)</name>
    <dbReference type="NCBI Taxonomy" id="441768"/>
    <lineage>
        <taxon>Bacteria</taxon>
        <taxon>Bacillati</taxon>
        <taxon>Mycoplasmatota</taxon>
        <taxon>Mollicutes</taxon>
        <taxon>Acholeplasmatales</taxon>
        <taxon>Acholeplasmataceae</taxon>
        <taxon>Acholeplasma</taxon>
    </lineage>
</organism>
<dbReference type="PANTHER" id="PTHR30417:SF1">
    <property type="entry name" value="N-ACETYLMURAMOYL-L-ALANINE AMIDASE AMID"/>
    <property type="match status" value="1"/>
</dbReference>
<evidence type="ECO:0000256" key="2">
    <source>
        <dbReference type="ARBA" id="ARBA00004196"/>
    </source>
</evidence>
<dbReference type="GO" id="GO:0009254">
    <property type="term" value="P:peptidoglycan turnover"/>
    <property type="evidence" value="ECO:0007669"/>
    <property type="project" value="TreeGrafter"/>
</dbReference>
<gene>
    <name evidence="7" type="ordered locus">ACL_0041</name>
</gene>
<dbReference type="SUPFAM" id="SSF55846">
    <property type="entry name" value="N-acetylmuramoyl-L-alanine amidase-like"/>
    <property type="match status" value="1"/>
</dbReference>
<dbReference type="HOGENOM" id="CLU_008608_0_0_14"/>
<evidence type="ECO:0000259" key="6">
    <source>
        <dbReference type="SMART" id="SM00644"/>
    </source>
</evidence>
<dbReference type="RefSeq" id="WP_012242014.1">
    <property type="nucleotide sequence ID" value="NC_010163.1"/>
</dbReference>
<protein>
    <recommendedName>
        <fullName evidence="3">N-acetylmuramoyl-L-alanine amidase</fullName>
        <ecNumber evidence="3">3.5.1.28</ecNumber>
    </recommendedName>
</protein>
<dbReference type="GO" id="GO:0009253">
    <property type="term" value="P:peptidoglycan catabolic process"/>
    <property type="evidence" value="ECO:0007669"/>
    <property type="project" value="InterPro"/>
</dbReference>
<dbReference type="KEGG" id="acl:ACL_0041"/>
<dbReference type="OrthoDB" id="1072268at2"/>
<dbReference type="EC" id="3.5.1.28" evidence="3"/>
<sequence>MTKLFSYPMKKLVVLTVLIATLFTLIACINENEHTNDTDVTITFETNDTVTKGSVIIKSGTLLSETDLSIHDREHFTFNGWYIDEALTQPFDPLEEIKESIKLYAKWTEDEVPTYRYELLFNGGNYWYENREQMVDDFISDYNTFSDNTYTLETLPMDKDSLLDIAEFMYEETYRTKWLWLTRYLRLVGSDTNKSSMSALLAQSSLDKFLAQNEKNRKAVSYEIRAFIKGAQFTDDATLSSSDYTDTELKTGFWPFIVGSQQAIFEDAKHEVILPTTLYKEGFVFYGWYLTENFYGEPVTKINGSATLFARFDGENPIDSVIIENEVEYMEKGTELALDITILPLDATYTDLRFEIREQSVASISADGVITALNEGEFTLYIMAENGRLLKVLDMTVYPKDDINLTFNEGFNGYLKVDEQFEIEVTGVGRDASSNHYTFSVVDDSVIQMSESGVFNALKVGSTEINILNLDTVVMTYTAIVQDDLSTSRVDQLLELLRDGHNAVATPFTLVTRYETTNEWRDPRHESVNTYLFDDLVIDKDSYPMPDGLKNSGARPSTEFILLHDTANLHIGLMAHGAFFQSAANAVSIHYITGDYGVLQSLAEDRIGWHAGDGTGTSFQWYKTGVMATNNEKPFIDISEDGFFTFNGEKSVVEAPRGLNGEILTRDYFTYLGPTWDIFDGEYVIGRTYLATNQQKRGVIASFGGNRNSVGIEMSINVDGDIVDTVQRTAKLVAYLLEKYDLPNHRVISHNTTDGKGDPYTLHNTVYKGTWYFDRFMEHVEIEREILVNYSDAKITLTSDSDLVSSTGRITRFPDVTTEVKYTITVEIDGVSKSIDLVSVVPGMSTWNQYHGFFTPTQAWAKADYRN</sequence>
<dbReference type="eggNOG" id="COG5632">
    <property type="taxonomic scope" value="Bacteria"/>
</dbReference>
<dbReference type="InterPro" id="IPR051206">
    <property type="entry name" value="NAMLAA_amidase_2"/>
</dbReference>
<evidence type="ECO:0000313" key="7">
    <source>
        <dbReference type="EMBL" id="ABX80683.1"/>
    </source>
</evidence>
<evidence type="ECO:0000313" key="8">
    <source>
        <dbReference type="Proteomes" id="UP000008558"/>
    </source>
</evidence>
<reference evidence="7 8" key="1">
    <citation type="journal article" date="2011" name="J. Bacteriol.">
        <title>Complete genome and proteome of Acholeplasma laidlawii.</title>
        <authorList>
            <person name="Lazarev V.N."/>
            <person name="Levitskii S.A."/>
            <person name="Basovskii Y.I."/>
            <person name="Chukin M.M."/>
            <person name="Akopian T.A."/>
            <person name="Vereshchagin V.V."/>
            <person name="Kostrjukova E.S."/>
            <person name="Kovaleva G.Y."/>
            <person name="Kazanov M.D."/>
            <person name="Malko D.B."/>
            <person name="Vitreschak A.G."/>
            <person name="Sernova N.V."/>
            <person name="Gelfand M.S."/>
            <person name="Demina I.A."/>
            <person name="Serebryakova M.V."/>
            <person name="Galyamina M.A."/>
            <person name="Vtyurin N.N."/>
            <person name="Rogov S.I."/>
            <person name="Alexeev D.G."/>
            <person name="Ladygina V.G."/>
            <person name="Govorun V.M."/>
        </authorList>
    </citation>
    <scope>NUCLEOTIDE SEQUENCE [LARGE SCALE GENOMIC DNA]</scope>
    <source>
        <strain evidence="7 8">PG-8A</strain>
    </source>
</reference>
<dbReference type="GO" id="GO:0071555">
    <property type="term" value="P:cell wall organization"/>
    <property type="evidence" value="ECO:0007669"/>
    <property type="project" value="UniProtKB-KW"/>
</dbReference>
<keyword evidence="8" id="KW-1185">Reference proteome</keyword>
<keyword evidence="4" id="KW-0378">Hydrolase</keyword>
<dbReference type="Gene3D" id="2.60.40.4270">
    <property type="entry name" value="Listeria-Bacteroides repeat domain"/>
    <property type="match status" value="1"/>
</dbReference>
<dbReference type="Gene3D" id="3.40.80.10">
    <property type="entry name" value="Peptidoglycan recognition protein-like"/>
    <property type="match status" value="1"/>
</dbReference>
<keyword evidence="5" id="KW-0961">Cell wall biogenesis/degradation</keyword>
<name>A9NEA3_ACHLI</name>
<accession>A9NEA3</accession>
<dbReference type="Proteomes" id="UP000008558">
    <property type="component" value="Chromosome"/>
</dbReference>
<comment type="subcellular location">
    <subcellularLocation>
        <location evidence="2">Cell envelope</location>
    </subcellularLocation>
</comment>
<dbReference type="InterPro" id="IPR002502">
    <property type="entry name" value="Amidase_domain"/>
</dbReference>
<dbReference type="PANTHER" id="PTHR30417">
    <property type="entry name" value="N-ACETYLMURAMOYL-L-ALANINE AMIDASE AMID"/>
    <property type="match status" value="1"/>
</dbReference>
<dbReference type="InterPro" id="IPR036505">
    <property type="entry name" value="Amidase/PGRP_sf"/>
</dbReference>
<dbReference type="Pfam" id="PF01510">
    <property type="entry name" value="Amidase_2"/>
    <property type="match status" value="1"/>
</dbReference>
<comment type="catalytic activity">
    <reaction evidence="1">
        <text>Hydrolyzes the link between N-acetylmuramoyl residues and L-amino acid residues in certain cell-wall glycopeptides.</text>
        <dbReference type="EC" id="3.5.1.28"/>
    </reaction>
</comment>
<dbReference type="GO" id="GO:0008745">
    <property type="term" value="F:N-acetylmuramoyl-L-alanine amidase activity"/>
    <property type="evidence" value="ECO:0007669"/>
    <property type="project" value="UniProtKB-EC"/>
</dbReference>